<evidence type="ECO:0000259" key="1">
    <source>
        <dbReference type="Pfam" id="PF03435"/>
    </source>
</evidence>
<dbReference type="Gene3D" id="3.40.50.720">
    <property type="entry name" value="NAD(P)-binding Rossmann-like Domain"/>
    <property type="match status" value="1"/>
</dbReference>
<name>A0ABV2RQI2_BRAJP</name>
<dbReference type="PANTHER" id="PTHR12286:SF5">
    <property type="entry name" value="SACCHAROPINE DEHYDROGENASE-LIKE OXIDOREDUCTASE"/>
    <property type="match status" value="1"/>
</dbReference>
<accession>A0ABV2RQI2</accession>
<dbReference type="EMBL" id="JBEPTQ010000002">
    <property type="protein sequence ID" value="MET4718572.1"/>
    <property type="molecule type" value="Genomic_DNA"/>
</dbReference>
<gene>
    <name evidence="2" type="ORF">ABIF63_002678</name>
</gene>
<reference evidence="2 3" key="1">
    <citation type="submission" date="2024-06" db="EMBL/GenBank/DDBJ databases">
        <title>Genomic Encyclopedia of Type Strains, Phase V (KMG-V): Genome sequencing to study the core and pangenomes of soil and plant-associated prokaryotes.</title>
        <authorList>
            <person name="Whitman W."/>
        </authorList>
    </citation>
    <scope>NUCLEOTIDE SEQUENCE [LARGE SCALE GENOMIC DNA]</scope>
    <source>
        <strain evidence="2 3">USDA 160</strain>
    </source>
</reference>
<keyword evidence="3" id="KW-1185">Reference proteome</keyword>
<sequence>MKRDFDLIVYGATGYTGRLIAEYLATSYRGDDAPSWAIAGRSTDKLQKVRADIGAPDDLPLVKADAGEPASLRSMCERATAIITTVGPYQLHGTELVAACAATGTGYVDLCGEPAWMRRMIDAHHEDAKRTGARIVFSCGFDSVPFDLGVLTLQDKAREKFGRPARRVKARLRKVKGGMSGGTAASAQATLAAAARDPALIRLLTDPFALTPGFTGPSQPSGLIPEYDPRMNVWLVPFPMSPVNTKNVHRTNFLLGHPYGTDFVYDEMMVAPGLGEIGRVTTETFATMVSLFGIGGLKHGAGPTREQREKGFYDILFLGELPDGGRVEAVVTGDRDPGYGSTSKMIAESALCLVRDVQGEGGIWTPGALMGTALRERLKERAGLTFSAPR</sequence>
<protein>
    <submittedName>
        <fullName evidence="2">Short subunit dehydrogenase-like uncharacterized protein</fullName>
    </submittedName>
</protein>
<dbReference type="InterPro" id="IPR036291">
    <property type="entry name" value="NAD(P)-bd_dom_sf"/>
</dbReference>
<feature type="domain" description="Saccharopine dehydrogenase NADP binding" evidence="1">
    <location>
        <begin position="8"/>
        <end position="136"/>
    </location>
</feature>
<organism evidence="2 3">
    <name type="scientific">Bradyrhizobium japonicum</name>
    <dbReference type="NCBI Taxonomy" id="375"/>
    <lineage>
        <taxon>Bacteria</taxon>
        <taxon>Pseudomonadati</taxon>
        <taxon>Pseudomonadota</taxon>
        <taxon>Alphaproteobacteria</taxon>
        <taxon>Hyphomicrobiales</taxon>
        <taxon>Nitrobacteraceae</taxon>
        <taxon>Bradyrhizobium</taxon>
    </lineage>
</organism>
<dbReference type="InterPro" id="IPR051276">
    <property type="entry name" value="Saccharopine_DH-like_oxidrdct"/>
</dbReference>
<proteinExistence type="predicted"/>
<dbReference type="InterPro" id="IPR005097">
    <property type="entry name" value="Sacchrp_dh_NADP-bd"/>
</dbReference>
<dbReference type="PANTHER" id="PTHR12286">
    <property type="entry name" value="SACCHAROPINE DEHYDROGENASE-LIKE OXIDOREDUCTASE"/>
    <property type="match status" value="1"/>
</dbReference>
<comment type="caution">
    <text evidence="2">The sequence shown here is derived from an EMBL/GenBank/DDBJ whole genome shotgun (WGS) entry which is preliminary data.</text>
</comment>
<dbReference type="Pfam" id="PF03435">
    <property type="entry name" value="Sacchrp_dh_NADP"/>
    <property type="match status" value="1"/>
</dbReference>
<dbReference type="RefSeq" id="WP_038954922.1">
    <property type="nucleotide sequence ID" value="NZ_CP066351.1"/>
</dbReference>
<dbReference type="Proteomes" id="UP001549291">
    <property type="component" value="Unassembled WGS sequence"/>
</dbReference>
<dbReference type="SUPFAM" id="SSF51735">
    <property type="entry name" value="NAD(P)-binding Rossmann-fold domains"/>
    <property type="match status" value="1"/>
</dbReference>
<evidence type="ECO:0000313" key="2">
    <source>
        <dbReference type="EMBL" id="MET4718572.1"/>
    </source>
</evidence>
<evidence type="ECO:0000313" key="3">
    <source>
        <dbReference type="Proteomes" id="UP001549291"/>
    </source>
</evidence>